<feature type="chain" id="PRO_5016669289" evidence="1">
    <location>
        <begin position="28"/>
        <end position="157"/>
    </location>
</feature>
<dbReference type="Pfam" id="PF14534">
    <property type="entry name" value="DUF4440"/>
    <property type="match status" value="1"/>
</dbReference>
<reference evidence="3 4" key="1">
    <citation type="submission" date="2018-06" db="EMBL/GenBank/DDBJ databases">
        <title>Genomic Encyclopedia of Type Strains, Phase IV (KMG-IV): sequencing the most valuable type-strain genomes for metagenomic binning, comparative biology and taxonomic classification.</title>
        <authorList>
            <person name="Goeker M."/>
        </authorList>
    </citation>
    <scope>NUCLEOTIDE SEQUENCE [LARGE SCALE GENOMIC DNA]</scope>
    <source>
        <strain evidence="3 4">DSM 24875</strain>
    </source>
</reference>
<dbReference type="InterPro" id="IPR027843">
    <property type="entry name" value="DUF4440"/>
</dbReference>
<dbReference type="GO" id="GO:0016853">
    <property type="term" value="F:isomerase activity"/>
    <property type="evidence" value="ECO:0007669"/>
    <property type="project" value="UniProtKB-KW"/>
</dbReference>
<evidence type="ECO:0000259" key="2">
    <source>
        <dbReference type="Pfam" id="PF14534"/>
    </source>
</evidence>
<accession>A0A366EK11</accession>
<dbReference type="Gene3D" id="3.10.450.50">
    <property type="match status" value="1"/>
</dbReference>
<dbReference type="AlphaFoldDB" id="A0A366EK11"/>
<feature type="domain" description="DUF4440" evidence="2">
    <location>
        <begin position="36"/>
        <end position="146"/>
    </location>
</feature>
<dbReference type="RefSeq" id="WP_170153432.1">
    <property type="nucleotide sequence ID" value="NZ_QNRK01000050.1"/>
</dbReference>
<keyword evidence="1" id="KW-0732">Signal</keyword>
<protein>
    <submittedName>
        <fullName evidence="3">Steroid delta-isomerase</fullName>
    </submittedName>
</protein>
<dbReference type="InterPro" id="IPR032710">
    <property type="entry name" value="NTF2-like_dom_sf"/>
</dbReference>
<keyword evidence="4" id="KW-1185">Reference proteome</keyword>
<dbReference type="Proteomes" id="UP000253529">
    <property type="component" value="Unassembled WGS sequence"/>
</dbReference>
<comment type="caution">
    <text evidence="3">The sequence shown here is derived from an EMBL/GenBank/DDBJ whole genome shotgun (WGS) entry which is preliminary data.</text>
</comment>
<proteinExistence type="predicted"/>
<evidence type="ECO:0000313" key="3">
    <source>
        <dbReference type="EMBL" id="RBP02698.1"/>
    </source>
</evidence>
<feature type="signal peptide" evidence="1">
    <location>
        <begin position="1"/>
        <end position="27"/>
    </location>
</feature>
<sequence length="157" mass="16824">MRRPASIARYALVALFAATLAPMLAFADPEADKAAIAARLETWAAAFNAHDAAAACDIFAPDLVATVRGAPERGRDAVCAGIASALADRTRTLRYVPDIREILVSGDLAVVRLAWSLTVARGPVPALQKEPGLDVFRRGPDGRWRIIRFLAYSNAPD</sequence>
<keyword evidence="3" id="KW-0413">Isomerase</keyword>
<dbReference type="SUPFAM" id="SSF54427">
    <property type="entry name" value="NTF2-like"/>
    <property type="match status" value="1"/>
</dbReference>
<dbReference type="NCBIfam" id="TIGR02246">
    <property type="entry name" value="SgcJ/EcaC family oxidoreductase"/>
    <property type="match status" value="1"/>
</dbReference>
<evidence type="ECO:0000313" key="4">
    <source>
        <dbReference type="Proteomes" id="UP000253529"/>
    </source>
</evidence>
<dbReference type="EMBL" id="QNRK01000050">
    <property type="protein sequence ID" value="RBP02698.1"/>
    <property type="molecule type" value="Genomic_DNA"/>
</dbReference>
<gene>
    <name evidence="3" type="ORF">DFR50_15031</name>
</gene>
<dbReference type="InterPro" id="IPR011944">
    <property type="entry name" value="Steroid_delta5-4_isomerase"/>
</dbReference>
<evidence type="ECO:0000256" key="1">
    <source>
        <dbReference type="SAM" id="SignalP"/>
    </source>
</evidence>
<organism evidence="3 4">
    <name type="scientific">Roseiarcus fermentans</name>
    <dbReference type="NCBI Taxonomy" id="1473586"/>
    <lineage>
        <taxon>Bacteria</taxon>
        <taxon>Pseudomonadati</taxon>
        <taxon>Pseudomonadota</taxon>
        <taxon>Alphaproteobacteria</taxon>
        <taxon>Hyphomicrobiales</taxon>
        <taxon>Roseiarcaceae</taxon>
        <taxon>Roseiarcus</taxon>
    </lineage>
</organism>
<name>A0A366EK11_9HYPH</name>